<dbReference type="WBParaSite" id="RSKR_0000869650.1">
    <property type="protein sequence ID" value="RSKR_0000869650.1"/>
    <property type="gene ID" value="RSKR_0000869650"/>
</dbReference>
<dbReference type="Proteomes" id="UP000095286">
    <property type="component" value="Unplaced"/>
</dbReference>
<organism evidence="1 2">
    <name type="scientific">Rhabditophanes sp. KR3021</name>
    <dbReference type="NCBI Taxonomy" id="114890"/>
    <lineage>
        <taxon>Eukaryota</taxon>
        <taxon>Metazoa</taxon>
        <taxon>Ecdysozoa</taxon>
        <taxon>Nematoda</taxon>
        <taxon>Chromadorea</taxon>
        <taxon>Rhabditida</taxon>
        <taxon>Tylenchina</taxon>
        <taxon>Panagrolaimomorpha</taxon>
        <taxon>Strongyloidoidea</taxon>
        <taxon>Alloionematidae</taxon>
        <taxon>Rhabditophanes</taxon>
    </lineage>
</organism>
<evidence type="ECO:0000313" key="2">
    <source>
        <dbReference type="WBParaSite" id="RSKR_0000869650.1"/>
    </source>
</evidence>
<evidence type="ECO:0000313" key="1">
    <source>
        <dbReference type="Proteomes" id="UP000095286"/>
    </source>
</evidence>
<accession>A0AC35U7K9</accession>
<name>A0AC35U7K9_9BILA</name>
<protein>
    <submittedName>
        <fullName evidence="2">G_PROTEIN_RECEP_F1_2 domain-containing protein</fullName>
    </submittedName>
</protein>
<proteinExistence type="predicted"/>
<sequence length="360" mass="41166">MAKKNFLKHDLCSKFYIQFLPVNIFYFRSITIAELILCFISIIFNFFVTVVCFYALPISVTLRRCIAAVSLNNAVLCVMIVGRNAFFIYTVNFPEISFASDIACRFHEFPIIFTYTHVSILTVLFRLCYKKIHWSHSCTLTQTVPMIISLIITLWLTIYDEPYNPSPLEQCKIYNESKSTQKVFRFLTLLSVLHISSALFVNCSLVGAEKRCVPDIVAINVKIRDVLTYMAMFWIICFLSSGILITYKYVIGISCGTCFANLYEVAFIIMPITTTLIYPVLCLWNIYPVREASILLFPCIANIVPDLVDKAISTEIPMIIVESPSPMNKYEYSASVQTLLRNELSLNSPCEGDMYNCTVW</sequence>
<reference evidence="2" key="1">
    <citation type="submission" date="2016-11" db="UniProtKB">
        <authorList>
            <consortium name="WormBaseParasite"/>
        </authorList>
    </citation>
    <scope>IDENTIFICATION</scope>
    <source>
        <strain evidence="2">KR3021</strain>
    </source>
</reference>